<evidence type="ECO:0000313" key="2">
    <source>
        <dbReference type="EMBL" id="ORX83261.1"/>
    </source>
</evidence>
<protein>
    <recommendedName>
        <fullName evidence="1">Barwin domain-containing protein</fullName>
    </recommendedName>
</protein>
<feature type="non-terminal residue" evidence="2">
    <location>
        <position position="59"/>
    </location>
</feature>
<proteinExistence type="predicted"/>
<accession>A0A1Y1XBU7</accession>
<sequence>ALSTDILTKKTGTSFCGKKIKLTNAENGRSLTATLVDSCGSCGSRDVDLSRKAFNYLSD</sequence>
<reference evidence="2 3" key="1">
    <citation type="submission" date="2016-08" db="EMBL/GenBank/DDBJ databases">
        <title>A Parts List for Fungal Cellulosomes Revealed by Comparative Genomics.</title>
        <authorList>
            <consortium name="DOE Joint Genome Institute"/>
            <person name="Haitjema C.H."/>
            <person name="Gilmore S.P."/>
            <person name="Henske J.K."/>
            <person name="Solomon K.V."/>
            <person name="De Groot R."/>
            <person name="Kuo A."/>
            <person name="Mondo S.J."/>
            <person name="Salamov A.A."/>
            <person name="Labutti K."/>
            <person name="Zhao Z."/>
            <person name="Chiniquy J."/>
            <person name="Barry K."/>
            <person name="Brewer H.M."/>
            <person name="Purvine S.O."/>
            <person name="Wright A.T."/>
            <person name="Boxma B."/>
            <person name="Van Alen T."/>
            <person name="Hackstein J.H."/>
            <person name="Baker S.E."/>
            <person name="Grigoriev I.V."/>
            <person name="O'Malley M.A."/>
        </authorList>
    </citation>
    <scope>NUCLEOTIDE SEQUENCE [LARGE SCALE GENOMIC DNA]</scope>
    <source>
        <strain evidence="2 3">S4</strain>
    </source>
</reference>
<dbReference type="OrthoDB" id="406505at2759"/>
<dbReference type="CDD" id="cd22191">
    <property type="entry name" value="DPBB_RlpA_EXP_N-like"/>
    <property type="match status" value="1"/>
</dbReference>
<dbReference type="InterPro" id="IPR036908">
    <property type="entry name" value="RlpA-like_sf"/>
</dbReference>
<keyword evidence="3" id="KW-1185">Reference proteome</keyword>
<name>A0A1Y1XBU7_9FUNG</name>
<feature type="non-terminal residue" evidence="2">
    <location>
        <position position="1"/>
    </location>
</feature>
<organism evidence="2 3">
    <name type="scientific">Anaeromyces robustus</name>
    <dbReference type="NCBI Taxonomy" id="1754192"/>
    <lineage>
        <taxon>Eukaryota</taxon>
        <taxon>Fungi</taxon>
        <taxon>Fungi incertae sedis</taxon>
        <taxon>Chytridiomycota</taxon>
        <taxon>Chytridiomycota incertae sedis</taxon>
        <taxon>Neocallimastigomycetes</taxon>
        <taxon>Neocallimastigales</taxon>
        <taxon>Neocallimastigaceae</taxon>
        <taxon>Anaeromyces</taxon>
    </lineage>
</organism>
<evidence type="ECO:0000259" key="1">
    <source>
        <dbReference type="Pfam" id="PF00967"/>
    </source>
</evidence>
<dbReference type="GO" id="GO:0042742">
    <property type="term" value="P:defense response to bacterium"/>
    <property type="evidence" value="ECO:0007669"/>
    <property type="project" value="InterPro"/>
</dbReference>
<dbReference type="SUPFAM" id="SSF50685">
    <property type="entry name" value="Barwin-like endoglucanases"/>
    <property type="match status" value="1"/>
</dbReference>
<dbReference type="STRING" id="1754192.A0A1Y1XBU7"/>
<dbReference type="Gene3D" id="2.40.40.10">
    <property type="entry name" value="RlpA-like domain"/>
    <property type="match status" value="1"/>
</dbReference>
<dbReference type="InterPro" id="IPR001153">
    <property type="entry name" value="Barwin_dom"/>
</dbReference>
<gene>
    <name evidence="2" type="ORF">BCR32DRAFT_185632</name>
</gene>
<dbReference type="Proteomes" id="UP000193944">
    <property type="component" value="Unassembled WGS sequence"/>
</dbReference>
<dbReference type="Pfam" id="PF00967">
    <property type="entry name" value="Barwin"/>
    <property type="match status" value="1"/>
</dbReference>
<feature type="domain" description="Barwin" evidence="1">
    <location>
        <begin position="10"/>
        <end position="57"/>
    </location>
</feature>
<dbReference type="EMBL" id="MCFG01000076">
    <property type="protein sequence ID" value="ORX83261.1"/>
    <property type="molecule type" value="Genomic_DNA"/>
</dbReference>
<dbReference type="GO" id="GO:0050832">
    <property type="term" value="P:defense response to fungus"/>
    <property type="evidence" value="ECO:0007669"/>
    <property type="project" value="InterPro"/>
</dbReference>
<evidence type="ECO:0000313" key="3">
    <source>
        <dbReference type="Proteomes" id="UP000193944"/>
    </source>
</evidence>
<dbReference type="AlphaFoldDB" id="A0A1Y1XBU7"/>
<reference evidence="2 3" key="2">
    <citation type="submission" date="2016-08" db="EMBL/GenBank/DDBJ databases">
        <title>Pervasive Adenine N6-methylation of Active Genes in Fungi.</title>
        <authorList>
            <consortium name="DOE Joint Genome Institute"/>
            <person name="Mondo S.J."/>
            <person name="Dannebaum R.O."/>
            <person name="Kuo R.C."/>
            <person name="Labutti K."/>
            <person name="Haridas S."/>
            <person name="Kuo A."/>
            <person name="Salamov A."/>
            <person name="Ahrendt S.R."/>
            <person name="Lipzen A."/>
            <person name="Sullivan W."/>
            <person name="Andreopoulos W.B."/>
            <person name="Clum A."/>
            <person name="Lindquist E."/>
            <person name="Daum C."/>
            <person name="Ramamoorthy G.K."/>
            <person name="Gryganskyi A."/>
            <person name="Culley D."/>
            <person name="Magnuson J.K."/>
            <person name="James T.Y."/>
            <person name="O'Malley M.A."/>
            <person name="Stajich J.E."/>
            <person name="Spatafora J.W."/>
            <person name="Visel A."/>
            <person name="Grigoriev I.V."/>
        </authorList>
    </citation>
    <scope>NUCLEOTIDE SEQUENCE [LARGE SCALE GENOMIC DNA]</scope>
    <source>
        <strain evidence="2 3">S4</strain>
    </source>
</reference>
<comment type="caution">
    <text evidence="2">The sequence shown here is derived from an EMBL/GenBank/DDBJ whole genome shotgun (WGS) entry which is preliminary data.</text>
</comment>